<comment type="catalytic activity">
    <reaction evidence="4">
        <text>L-asparagine + H2O = L-aspartate + NH4(+)</text>
        <dbReference type="Rhea" id="RHEA:21016"/>
        <dbReference type="ChEBI" id="CHEBI:15377"/>
        <dbReference type="ChEBI" id="CHEBI:28938"/>
        <dbReference type="ChEBI" id="CHEBI:29991"/>
        <dbReference type="ChEBI" id="CHEBI:58048"/>
        <dbReference type="EC" id="3.5.1.1"/>
    </reaction>
</comment>
<feature type="domain" description="Asparaginase/glutaminase C-terminal" evidence="11">
    <location>
        <begin position="216"/>
        <end position="326"/>
    </location>
</feature>
<dbReference type="InterPro" id="IPR006034">
    <property type="entry name" value="Asparaginase/glutaminase-like"/>
</dbReference>
<dbReference type="Proteomes" id="UP000198847">
    <property type="component" value="Unassembled WGS sequence"/>
</dbReference>
<organism evidence="12 13">
    <name type="scientific">Propionispora vibrioides</name>
    <dbReference type="NCBI Taxonomy" id="112903"/>
    <lineage>
        <taxon>Bacteria</taxon>
        <taxon>Bacillati</taxon>
        <taxon>Bacillota</taxon>
        <taxon>Negativicutes</taxon>
        <taxon>Selenomonadales</taxon>
        <taxon>Sporomusaceae</taxon>
        <taxon>Propionispora</taxon>
    </lineage>
</organism>
<dbReference type="InterPro" id="IPR027475">
    <property type="entry name" value="Asparaginase/glutaminase_AS2"/>
</dbReference>
<dbReference type="PIRSF" id="PIRSF500176">
    <property type="entry name" value="L_ASNase"/>
    <property type="match status" value="1"/>
</dbReference>
<reference evidence="12 13" key="1">
    <citation type="submission" date="2016-10" db="EMBL/GenBank/DDBJ databases">
        <authorList>
            <person name="de Groot N.N."/>
        </authorList>
    </citation>
    <scope>NUCLEOTIDE SEQUENCE [LARGE SCALE GENOMIC DNA]</scope>
    <source>
        <strain evidence="12 13">DSM 13305</strain>
    </source>
</reference>
<evidence type="ECO:0000256" key="8">
    <source>
        <dbReference type="PROSITE-ProRule" id="PRU10100"/>
    </source>
</evidence>
<dbReference type="EC" id="3.5.1.1" evidence="2"/>
<dbReference type="PROSITE" id="PS51732">
    <property type="entry name" value="ASN_GLN_ASE_3"/>
    <property type="match status" value="1"/>
</dbReference>
<gene>
    <name evidence="12" type="ORF">SAMN04490178_11425</name>
</gene>
<dbReference type="Gene3D" id="3.40.50.1170">
    <property type="entry name" value="L-asparaginase, N-terminal domain"/>
    <property type="match status" value="1"/>
</dbReference>
<dbReference type="OrthoDB" id="9788068at2"/>
<dbReference type="InterPro" id="IPR027473">
    <property type="entry name" value="L-asparaginase_C"/>
</dbReference>
<keyword evidence="3" id="KW-0378">Hydrolase</keyword>
<protein>
    <recommendedName>
        <fullName evidence="2">asparaginase</fullName>
        <ecNumber evidence="2">3.5.1.1</ecNumber>
    </recommendedName>
</protein>
<evidence type="ECO:0000256" key="2">
    <source>
        <dbReference type="ARBA" id="ARBA00012920"/>
    </source>
</evidence>
<dbReference type="Gene3D" id="3.40.50.40">
    <property type="match status" value="1"/>
</dbReference>
<evidence type="ECO:0000259" key="11">
    <source>
        <dbReference type="Pfam" id="PF17763"/>
    </source>
</evidence>
<comment type="similarity">
    <text evidence="1 9">Belongs to the asparaginase 1 family.</text>
</comment>
<evidence type="ECO:0000256" key="3">
    <source>
        <dbReference type="ARBA" id="ARBA00022801"/>
    </source>
</evidence>
<feature type="domain" description="L-asparaginase N-terminal" evidence="10">
    <location>
        <begin position="3"/>
        <end position="196"/>
    </location>
</feature>
<dbReference type="AlphaFoldDB" id="A0A1H8W4T0"/>
<evidence type="ECO:0000256" key="1">
    <source>
        <dbReference type="ARBA" id="ARBA00010518"/>
    </source>
</evidence>
<dbReference type="FunFam" id="3.40.50.1170:FF:000001">
    <property type="entry name" value="L-asparaginase 2"/>
    <property type="match status" value="1"/>
</dbReference>
<dbReference type="InterPro" id="IPR036152">
    <property type="entry name" value="Asp/glu_Ase-like_sf"/>
</dbReference>
<dbReference type="EMBL" id="FODY01000014">
    <property type="protein sequence ID" value="SEP22614.1"/>
    <property type="molecule type" value="Genomic_DNA"/>
</dbReference>
<dbReference type="InterPro" id="IPR027474">
    <property type="entry name" value="L-asparaginase_N"/>
</dbReference>
<dbReference type="InterPro" id="IPR037152">
    <property type="entry name" value="L-asparaginase_N_sf"/>
</dbReference>
<dbReference type="Pfam" id="PF17763">
    <property type="entry name" value="Asparaginase_C"/>
    <property type="match status" value="1"/>
</dbReference>
<dbReference type="GO" id="GO:0006528">
    <property type="term" value="P:asparagine metabolic process"/>
    <property type="evidence" value="ECO:0007669"/>
    <property type="project" value="InterPro"/>
</dbReference>
<feature type="binding site" evidence="6">
    <location>
        <position position="59"/>
    </location>
    <ligand>
        <name>substrate</name>
    </ligand>
</feature>
<dbReference type="PRINTS" id="PR00139">
    <property type="entry name" value="ASNGLNASE"/>
</dbReference>
<accession>A0A1H8W4T0</accession>
<evidence type="ECO:0000256" key="5">
    <source>
        <dbReference type="PIRSR" id="PIRSR001220-1"/>
    </source>
</evidence>
<name>A0A1H8W4T0_9FIRM</name>
<feature type="active site" evidence="7">
    <location>
        <position position="12"/>
    </location>
</feature>
<evidence type="ECO:0000313" key="13">
    <source>
        <dbReference type="Proteomes" id="UP000198847"/>
    </source>
</evidence>
<dbReference type="NCBIfam" id="TIGR00520">
    <property type="entry name" value="asnASE_II"/>
    <property type="match status" value="1"/>
</dbReference>
<evidence type="ECO:0000256" key="7">
    <source>
        <dbReference type="PROSITE-ProRule" id="PRU10099"/>
    </source>
</evidence>
<dbReference type="PIRSF" id="PIRSF001220">
    <property type="entry name" value="L-ASNase_gatD"/>
    <property type="match status" value="1"/>
</dbReference>
<feature type="active site" evidence="8">
    <location>
        <position position="92"/>
    </location>
</feature>
<feature type="binding site" evidence="6">
    <location>
        <begin position="92"/>
        <end position="93"/>
    </location>
    <ligand>
        <name>substrate</name>
    </ligand>
</feature>
<keyword evidence="13" id="KW-1185">Reference proteome</keyword>
<evidence type="ECO:0000256" key="6">
    <source>
        <dbReference type="PIRSR" id="PIRSR001220-2"/>
    </source>
</evidence>
<dbReference type="CDD" id="cd08964">
    <property type="entry name" value="L-asparaginase_II"/>
    <property type="match status" value="1"/>
</dbReference>
<evidence type="ECO:0000313" key="12">
    <source>
        <dbReference type="EMBL" id="SEP22614.1"/>
    </source>
</evidence>
<dbReference type="SUPFAM" id="SSF53774">
    <property type="entry name" value="Glutaminase/Asparaginase"/>
    <property type="match status" value="1"/>
</dbReference>
<dbReference type="PROSITE" id="PS00144">
    <property type="entry name" value="ASN_GLN_ASE_1"/>
    <property type="match status" value="1"/>
</dbReference>
<dbReference type="STRING" id="112903.SAMN04490178_11425"/>
<sequence>MKNIVVLATGGTIAGVSTSSTDTTGYRSAILTVDDIISQISPLKTIANITSEQFVQLDSADMTHEVWLELARRISSLLEREEVDGVVVTHGTDTLEETAYFLNLVVNSEKPVVLVGAMRPSTSLSCDGPMNLYNAVILASSPQSWGKGVLVTLNDTIHCSREVTKTNTALQDTFKTPDVGNFGYVVDGTPYFYRMPIRKHTYMTSFPIEKIKELPQVDIIYGHVNDRGTLACAAAEAGAKGLVYAGLGNGNMSKHMKDVLGVIQKQGVIVVRSTRVGSGVVTRNGAVDDDQYRFIAADNLNPQKARILLMLALTQTASLEEIQAIFWEY</sequence>
<dbReference type="InterPro" id="IPR020827">
    <property type="entry name" value="Asparaginase/glutaminase_AS1"/>
</dbReference>
<feature type="active site" description="O-isoaspartyl threonine intermediate" evidence="5">
    <location>
        <position position="12"/>
    </location>
</feature>
<dbReference type="InterPro" id="IPR004550">
    <property type="entry name" value="AsnASE_II"/>
</dbReference>
<dbReference type="Pfam" id="PF00710">
    <property type="entry name" value="Asparaginase"/>
    <property type="match status" value="1"/>
</dbReference>
<proteinExistence type="inferred from homology"/>
<dbReference type="SMART" id="SM00870">
    <property type="entry name" value="Asparaginase"/>
    <property type="match status" value="1"/>
</dbReference>
<dbReference type="InterPro" id="IPR040919">
    <property type="entry name" value="Asparaginase_C"/>
</dbReference>
<dbReference type="GO" id="GO:0004067">
    <property type="term" value="F:asparaginase activity"/>
    <property type="evidence" value="ECO:0007669"/>
    <property type="project" value="UniProtKB-UniRule"/>
</dbReference>
<evidence type="ECO:0000256" key="4">
    <source>
        <dbReference type="ARBA" id="ARBA00049366"/>
    </source>
</evidence>
<evidence type="ECO:0000259" key="10">
    <source>
        <dbReference type="Pfam" id="PF00710"/>
    </source>
</evidence>
<dbReference type="PANTHER" id="PTHR11707:SF28">
    <property type="entry name" value="60 KDA LYSOPHOSPHOLIPASE"/>
    <property type="match status" value="1"/>
</dbReference>
<evidence type="ECO:0000256" key="9">
    <source>
        <dbReference type="RuleBase" id="RU004456"/>
    </source>
</evidence>
<dbReference type="PANTHER" id="PTHR11707">
    <property type="entry name" value="L-ASPARAGINASE"/>
    <property type="match status" value="1"/>
</dbReference>
<dbReference type="PROSITE" id="PS00917">
    <property type="entry name" value="ASN_GLN_ASE_2"/>
    <property type="match status" value="1"/>
</dbReference>